<dbReference type="SUPFAM" id="SSF52540">
    <property type="entry name" value="P-loop containing nucleoside triphosphate hydrolases"/>
    <property type="match status" value="1"/>
</dbReference>
<feature type="domain" description="DNA helicase Pif1-like 2B" evidence="12">
    <location>
        <begin position="470"/>
        <end position="513"/>
    </location>
</feature>
<keyword evidence="2 9" id="KW-0227">DNA damage</keyword>
<dbReference type="InterPro" id="IPR008928">
    <property type="entry name" value="6-hairpin_glycosidase_sf"/>
</dbReference>
<comment type="similarity">
    <text evidence="9">Belongs to the helicase family.</text>
</comment>
<dbReference type="AlphaFoldDB" id="A0A4S9EQC9"/>
<keyword evidence="8" id="KW-0413">Isomerase</keyword>
<dbReference type="Gene3D" id="3.40.50.300">
    <property type="entry name" value="P-loop containing nucleotide triphosphate hydrolases"/>
    <property type="match status" value="1"/>
</dbReference>
<keyword evidence="7 9" id="KW-0234">DNA repair</keyword>
<dbReference type="GO" id="GO:0005524">
    <property type="term" value="F:ATP binding"/>
    <property type="evidence" value="ECO:0007669"/>
    <property type="project" value="UniProtKB-KW"/>
</dbReference>
<evidence type="ECO:0000256" key="5">
    <source>
        <dbReference type="ARBA" id="ARBA00022840"/>
    </source>
</evidence>
<evidence type="ECO:0000256" key="10">
    <source>
        <dbReference type="SAM" id="MobiDB-lite"/>
    </source>
</evidence>
<dbReference type="PANTHER" id="PTHR47642">
    <property type="entry name" value="ATP-DEPENDENT DNA HELICASE"/>
    <property type="match status" value="1"/>
</dbReference>
<evidence type="ECO:0000256" key="2">
    <source>
        <dbReference type="ARBA" id="ARBA00022763"/>
    </source>
</evidence>
<evidence type="ECO:0000256" key="9">
    <source>
        <dbReference type="RuleBase" id="RU363044"/>
    </source>
</evidence>
<feature type="region of interest" description="Disordered" evidence="10">
    <location>
        <begin position="99"/>
        <end position="232"/>
    </location>
</feature>
<dbReference type="EMBL" id="QZAV01000203">
    <property type="protein sequence ID" value="THX35494.1"/>
    <property type="molecule type" value="Genomic_DNA"/>
</dbReference>
<evidence type="ECO:0000256" key="3">
    <source>
        <dbReference type="ARBA" id="ARBA00022801"/>
    </source>
</evidence>
<keyword evidence="9" id="KW-0233">DNA recombination</keyword>
<feature type="compositionally biased region" description="Polar residues" evidence="10">
    <location>
        <begin position="590"/>
        <end position="621"/>
    </location>
</feature>
<dbReference type="Gene3D" id="1.50.10.20">
    <property type="match status" value="1"/>
</dbReference>
<gene>
    <name evidence="13" type="ORF">D6D10_07299</name>
</gene>
<dbReference type="Pfam" id="PF05970">
    <property type="entry name" value="PIF1"/>
    <property type="match status" value="1"/>
</dbReference>
<evidence type="ECO:0000256" key="1">
    <source>
        <dbReference type="ARBA" id="ARBA00022741"/>
    </source>
</evidence>
<keyword evidence="6" id="KW-0238">DNA-binding</keyword>
<comment type="caution">
    <text evidence="13">The sequence shown here is derived from an EMBL/GenBank/DDBJ whole genome shotgun (WGS) entry which is preliminary data.</text>
</comment>
<evidence type="ECO:0000313" key="13">
    <source>
        <dbReference type="EMBL" id="THX35494.1"/>
    </source>
</evidence>
<keyword evidence="3 9" id="KW-0378">Hydrolase</keyword>
<keyword evidence="1 9" id="KW-0547">Nucleotide-binding</keyword>
<evidence type="ECO:0000313" key="14">
    <source>
        <dbReference type="Proteomes" id="UP000308953"/>
    </source>
</evidence>
<evidence type="ECO:0000256" key="6">
    <source>
        <dbReference type="ARBA" id="ARBA00023125"/>
    </source>
</evidence>
<dbReference type="Proteomes" id="UP000308953">
    <property type="component" value="Unassembled WGS sequence"/>
</dbReference>
<dbReference type="Pfam" id="PF03663">
    <property type="entry name" value="Glyco_hydro_76"/>
    <property type="match status" value="1"/>
</dbReference>
<keyword evidence="5 9" id="KW-0067">ATP-binding</keyword>
<dbReference type="Pfam" id="PF21530">
    <property type="entry name" value="Pif1_2B_dom"/>
    <property type="match status" value="1"/>
</dbReference>
<dbReference type="GO" id="GO:0006281">
    <property type="term" value="P:DNA repair"/>
    <property type="evidence" value="ECO:0007669"/>
    <property type="project" value="UniProtKB-KW"/>
</dbReference>
<dbReference type="InterPro" id="IPR049163">
    <property type="entry name" value="Pif1-like_2B_dom"/>
</dbReference>
<name>A0A4S9EQC9_AURPU</name>
<dbReference type="PANTHER" id="PTHR47642:SF5">
    <property type="entry name" value="ATP-DEPENDENT DNA HELICASE"/>
    <property type="match status" value="1"/>
</dbReference>
<dbReference type="EC" id="5.6.2.3" evidence="9"/>
<proteinExistence type="inferred from homology"/>
<feature type="region of interest" description="Disordered" evidence="10">
    <location>
        <begin position="585"/>
        <end position="633"/>
    </location>
</feature>
<reference evidence="13 14" key="1">
    <citation type="submission" date="2018-10" db="EMBL/GenBank/DDBJ databases">
        <title>Fifty Aureobasidium pullulans genomes reveal a recombining polyextremotolerant generalist.</title>
        <authorList>
            <person name="Gostincar C."/>
            <person name="Turk M."/>
            <person name="Zajc J."/>
            <person name="Gunde-Cimerman N."/>
        </authorList>
    </citation>
    <scope>NUCLEOTIDE SEQUENCE [LARGE SCALE GENOMIC DNA]</scope>
    <source>
        <strain evidence="13 14">EXF-9785</strain>
    </source>
</reference>
<protein>
    <recommendedName>
        <fullName evidence="9">ATP-dependent DNA helicase</fullName>
        <ecNumber evidence="9">5.6.2.3</ecNumber>
    </recommendedName>
</protein>
<dbReference type="InterPro" id="IPR005198">
    <property type="entry name" value="Glyco_hydro_76"/>
</dbReference>
<evidence type="ECO:0000259" key="11">
    <source>
        <dbReference type="Pfam" id="PF05970"/>
    </source>
</evidence>
<dbReference type="InterPro" id="IPR051055">
    <property type="entry name" value="PIF1_helicase"/>
</dbReference>
<dbReference type="GO" id="GO:0016787">
    <property type="term" value="F:hydrolase activity"/>
    <property type="evidence" value="ECO:0007669"/>
    <property type="project" value="UniProtKB-KW"/>
</dbReference>
<feature type="domain" description="DNA helicase Pif1-like DEAD-box helicase" evidence="11">
    <location>
        <begin position="286"/>
        <end position="391"/>
    </location>
</feature>
<dbReference type="GO" id="GO:0005975">
    <property type="term" value="P:carbohydrate metabolic process"/>
    <property type="evidence" value="ECO:0007669"/>
    <property type="project" value="InterPro"/>
</dbReference>
<comment type="cofactor">
    <cofactor evidence="9">
        <name>Mg(2+)</name>
        <dbReference type="ChEBI" id="CHEBI:18420"/>
    </cofactor>
</comment>
<dbReference type="InterPro" id="IPR027417">
    <property type="entry name" value="P-loop_NTPase"/>
</dbReference>
<evidence type="ECO:0000256" key="7">
    <source>
        <dbReference type="ARBA" id="ARBA00023204"/>
    </source>
</evidence>
<dbReference type="InterPro" id="IPR010285">
    <property type="entry name" value="DNA_helicase_pif1-like_DEAD"/>
</dbReference>
<evidence type="ECO:0000256" key="8">
    <source>
        <dbReference type="ARBA" id="ARBA00023235"/>
    </source>
</evidence>
<dbReference type="SUPFAM" id="SSF48208">
    <property type="entry name" value="Six-hairpin glycosidases"/>
    <property type="match status" value="1"/>
</dbReference>
<sequence>MLTSRNSKSINGLKRTHSGLAKTFGTPASFDDATQPVVCAVPEVTNSEYFDADDFDDDFDLDDLIVEEPKAKKPAPKSSISKNSIQYPVLPKITAAQSSPFYPTLPRRQVHDSGTGNDSGYISGEHTQEQPATDNFGSSAPLPWSSSPTEHFNPPPNASSIRRFAYNSNNGPAAPRVPPTSAPVKTEPAAASKRRTLPWLKQEPTQSEQDMKTIPPSKRRVVDATPVQTSKKSALPWNTTASAIKEQKTSLREINKKKMKLNEPSDEVIQKAKSKSRKNAVARVFLSDEQQHVLDLISEKKKAVFFTGAAGTGKSVLLREIIATLRKKYLREPDRVAVTASTGLAACNIGGVTLHSFAGIGLGKEDVPELVKKIKRNQKAKHRWMRTKVLVDPVFANMLNEMREGRMSAESIKAFHTLNRPLSEDAIDATELFPTRNEVENANQTKMSQLVGEIRTFEARDGGSITDKTFRDKLLANCMAPELITLKKGAQVMLIKNIDESLVNGSLGKIIGFMSEIQFDSYNNNEEAFIATQGGTLKDEDAIGGGRDKKKTARERIMDNLLGSTSQIWPVVRFTLADNTTHAFGHLKNKNNQQPLHQSHQGGSYPGSQVQQPTRPLNPNLPNDHHEQSPLSGTTQGAIDVFMASKQPNGEIGGIGYWQTANGYTCIALRDAWSGSNRNATLLRDRLSTVEHHHKHFINEFNDDTLWWGNCLLDAYMTNPDPYYVDNAVKIWQHVRRSMLSPGQAKVRDMDMAGAVMWTTRPNEDQVNAITTGLFSELSARLALLQNPGRETAEMLDAAEKSFAWIERCRYRSNECIVLDTIKLKSQECVDWTFTYCTGQAIAAATAIFATLSFGQQGSQCNKSPHEYLSLACDMARKAICRNGWVEKDVLTEHGAYGKGNHEPWKNDDAVGFKSVLLRSLAKLLKVLRDTNQEPDLQHQLTEFIKKQFDSSQKNNTNGNNQYGPWWAGPMEMPTSHSQMAALDIMAAIHLVQD</sequence>
<keyword evidence="4 9" id="KW-0347">Helicase</keyword>
<feature type="compositionally biased region" description="Polar residues" evidence="10">
    <location>
        <begin position="129"/>
        <end position="150"/>
    </location>
</feature>
<accession>A0A4S9EQC9</accession>
<evidence type="ECO:0000259" key="12">
    <source>
        <dbReference type="Pfam" id="PF21530"/>
    </source>
</evidence>
<dbReference type="GO" id="GO:0006310">
    <property type="term" value="P:DNA recombination"/>
    <property type="evidence" value="ECO:0007669"/>
    <property type="project" value="UniProtKB-KW"/>
</dbReference>
<organism evidence="13 14">
    <name type="scientific">Aureobasidium pullulans</name>
    <name type="common">Black yeast</name>
    <name type="synonym">Pullularia pullulans</name>
    <dbReference type="NCBI Taxonomy" id="5580"/>
    <lineage>
        <taxon>Eukaryota</taxon>
        <taxon>Fungi</taxon>
        <taxon>Dikarya</taxon>
        <taxon>Ascomycota</taxon>
        <taxon>Pezizomycotina</taxon>
        <taxon>Dothideomycetes</taxon>
        <taxon>Dothideomycetidae</taxon>
        <taxon>Dothideales</taxon>
        <taxon>Saccotheciaceae</taxon>
        <taxon>Aureobasidium</taxon>
    </lineage>
</organism>
<comment type="catalytic activity">
    <reaction evidence="9">
        <text>ATP + H2O = ADP + phosphate + H(+)</text>
        <dbReference type="Rhea" id="RHEA:13065"/>
        <dbReference type="ChEBI" id="CHEBI:15377"/>
        <dbReference type="ChEBI" id="CHEBI:15378"/>
        <dbReference type="ChEBI" id="CHEBI:30616"/>
        <dbReference type="ChEBI" id="CHEBI:43474"/>
        <dbReference type="ChEBI" id="CHEBI:456216"/>
        <dbReference type="EC" id="5.6.2.3"/>
    </reaction>
</comment>
<dbReference type="GO" id="GO:0043139">
    <property type="term" value="F:5'-3' DNA helicase activity"/>
    <property type="evidence" value="ECO:0007669"/>
    <property type="project" value="UniProtKB-EC"/>
</dbReference>
<dbReference type="GO" id="GO:0000723">
    <property type="term" value="P:telomere maintenance"/>
    <property type="evidence" value="ECO:0007669"/>
    <property type="project" value="InterPro"/>
</dbReference>
<evidence type="ECO:0000256" key="4">
    <source>
        <dbReference type="ARBA" id="ARBA00022806"/>
    </source>
</evidence>